<feature type="domain" description="Peptidase M48" evidence="8">
    <location>
        <begin position="53"/>
        <end position="206"/>
    </location>
</feature>
<evidence type="ECO:0000259" key="8">
    <source>
        <dbReference type="Pfam" id="PF01435"/>
    </source>
</evidence>
<evidence type="ECO:0000256" key="7">
    <source>
        <dbReference type="SAM" id="SignalP"/>
    </source>
</evidence>
<evidence type="ECO:0000313" key="9">
    <source>
        <dbReference type="EMBL" id="ABM93540.1"/>
    </source>
</evidence>
<keyword evidence="1 6" id="KW-0645">Protease</keyword>
<dbReference type="GO" id="GO:0046872">
    <property type="term" value="F:metal ion binding"/>
    <property type="evidence" value="ECO:0007669"/>
    <property type="project" value="UniProtKB-KW"/>
</dbReference>
<comment type="cofactor">
    <cofactor evidence="6">
        <name>Zn(2+)</name>
        <dbReference type="ChEBI" id="CHEBI:29105"/>
    </cofactor>
    <text evidence="6">Binds 1 zinc ion per subunit.</text>
</comment>
<dbReference type="STRING" id="420662.Mpe_A0578"/>
<dbReference type="GO" id="GO:0004222">
    <property type="term" value="F:metalloendopeptidase activity"/>
    <property type="evidence" value="ECO:0007669"/>
    <property type="project" value="InterPro"/>
</dbReference>
<proteinExistence type="inferred from homology"/>
<dbReference type="RefSeq" id="WP_011828178.1">
    <property type="nucleotide sequence ID" value="NC_008825.1"/>
</dbReference>
<evidence type="ECO:0000256" key="2">
    <source>
        <dbReference type="ARBA" id="ARBA00022723"/>
    </source>
</evidence>
<evidence type="ECO:0000256" key="5">
    <source>
        <dbReference type="ARBA" id="ARBA00023049"/>
    </source>
</evidence>
<dbReference type="KEGG" id="mpt:Mpe_A0578"/>
<dbReference type="GO" id="GO:0051603">
    <property type="term" value="P:proteolysis involved in protein catabolic process"/>
    <property type="evidence" value="ECO:0007669"/>
    <property type="project" value="TreeGrafter"/>
</dbReference>
<evidence type="ECO:0000256" key="1">
    <source>
        <dbReference type="ARBA" id="ARBA00022670"/>
    </source>
</evidence>
<gene>
    <name evidence="9" type="ordered locus">Mpe_A0578</name>
</gene>
<evidence type="ECO:0000256" key="6">
    <source>
        <dbReference type="RuleBase" id="RU003983"/>
    </source>
</evidence>
<dbReference type="HOGENOM" id="CLU_1319696_0_0_4"/>
<keyword evidence="7" id="KW-0732">Signal</keyword>
<sequence length="208" mass="23002">MRAILLSLLASFAAPAWCEDDILAVLQRSQQMQLDALTEAQVDDADPAVQVVRRSFQRVLDAADAPGDVRLLVVRGPLLAVCLMGRVVAANVSLADMSESERSFVLAHELGHVMHRHWAQLGQLYKRHIPGEVVQAHTDAIAGVLGREASQLSHEHEYEADAFAMRLIRHLGEPEDTPLVLFQHLPMIKATATHPGTQQRVVHLRTLQ</sequence>
<dbReference type="EMBL" id="CP000555">
    <property type="protein sequence ID" value="ABM93540.1"/>
    <property type="molecule type" value="Genomic_DNA"/>
</dbReference>
<keyword evidence="2" id="KW-0479">Metal-binding</keyword>
<protein>
    <recommendedName>
        <fullName evidence="8">Peptidase M48 domain-containing protein</fullName>
    </recommendedName>
</protein>
<keyword evidence="10" id="KW-1185">Reference proteome</keyword>
<accession>A2SDA1</accession>
<evidence type="ECO:0000256" key="4">
    <source>
        <dbReference type="ARBA" id="ARBA00022833"/>
    </source>
</evidence>
<reference evidence="9 10" key="1">
    <citation type="journal article" date="2007" name="J. Bacteriol.">
        <title>Whole-genome analysis of the methyl tert-butyl ether-degrading beta-proteobacterium Methylibium petroleiphilum PM1.</title>
        <authorList>
            <person name="Kane S.R."/>
            <person name="Chakicherla A.Y."/>
            <person name="Chain P.S.G."/>
            <person name="Schmidt R."/>
            <person name="Shin M.W."/>
            <person name="Legler T.C."/>
            <person name="Scow K.M."/>
            <person name="Larimer F.W."/>
            <person name="Lucas S.M."/>
            <person name="Richardson P.M."/>
            <person name="Hristova K.R."/>
        </authorList>
    </citation>
    <scope>NUCLEOTIDE SEQUENCE [LARGE SCALE GENOMIC DNA]</scope>
    <source>
        <strain evidence="10">ATCC BAA-1232 / LMG 22953 / PM1</strain>
    </source>
</reference>
<dbReference type="PANTHER" id="PTHR22726">
    <property type="entry name" value="METALLOENDOPEPTIDASE OMA1"/>
    <property type="match status" value="1"/>
</dbReference>
<organism evidence="9 10">
    <name type="scientific">Methylibium petroleiphilum (strain ATCC BAA-1232 / LMG 22953 / PM1)</name>
    <dbReference type="NCBI Taxonomy" id="420662"/>
    <lineage>
        <taxon>Bacteria</taxon>
        <taxon>Pseudomonadati</taxon>
        <taxon>Pseudomonadota</taxon>
        <taxon>Betaproteobacteria</taxon>
        <taxon>Burkholderiales</taxon>
        <taxon>Sphaerotilaceae</taxon>
        <taxon>Methylibium</taxon>
    </lineage>
</organism>
<name>A2SDA1_METPP</name>
<dbReference type="PANTHER" id="PTHR22726:SF1">
    <property type="entry name" value="METALLOENDOPEPTIDASE OMA1, MITOCHONDRIAL"/>
    <property type="match status" value="1"/>
</dbReference>
<dbReference type="InterPro" id="IPR001915">
    <property type="entry name" value="Peptidase_M48"/>
</dbReference>
<feature type="chain" id="PRO_5002645731" description="Peptidase M48 domain-containing protein" evidence="7">
    <location>
        <begin position="19"/>
        <end position="208"/>
    </location>
</feature>
<dbReference type="InterPro" id="IPR051156">
    <property type="entry name" value="Mito/Outer_Membr_Metalloprot"/>
</dbReference>
<keyword evidence="4 6" id="KW-0862">Zinc</keyword>
<dbReference type="Gene3D" id="3.30.2010.10">
    <property type="entry name" value="Metalloproteases ('zincins'), catalytic domain"/>
    <property type="match status" value="1"/>
</dbReference>
<dbReference type="GO" id="GO:0016020">
    <property type="term" value="C:membrane"/>
    <property type="evidence" value="ECO:0007669"/>
    <property type="project" value="TreeGrafter"/>
</dbReference>
<evidence type="ECO:0000313" key="10">
    <source>
        <dbReference type="Proteomes" id="UP000000366"/>
    </source>
</evidence>
<evidence type="ECO:0000256" key="3">
    <source>
        <dbReference type="ARBA" id="ARBA00022801"/>
    </source>
</evidence>
<dbReference type="Pfam" id="PF01435">
    <property type="entry name" value="Peptidase_M48"/>
    <property type="match status" value="1"/>
</dbReference>
<feature type="signal peptide" evidence="7">
    <location>
        <begin position="1"/>
        <end position="18"/>
    </location>
</feature>
<dbReference type="Proteomes" id="UP000000366">
    <property type="component" value="Chromosome"/>
</dbReference>
<keyword evidence="3 6" id="KW-0378">Hydrolase</keyword>
<comment type="similarity">
    <text evidence="6">Belongs to the peptidase M48 family.</text>
</comment>
<dbReference type="eggNOG" id="COG0501">
    <property type="taxonomic scope" value="Bacteria"/>
</dbReference>
<dbReference type="AlphaFoldDB" id="A2SDA1"/>
<keyword evidence="5 6" id="KW-0482">Metalloprotease</keyword>